<dbReference type="AlphaFoldDB" id="A0A1S0U8A9"/>
<dbReference type="EMBL" id="JH712465">
    <property type="protein sequence ID" value="EFO25883.1"/>
    <property type="molecule type" value="Genomic_DNA"/>
</dbReference>
<dbReference type="InParanoid" id="A0A1S0U8A9"/>
<dbReference type="GeneID" id="9939987"/>
<dbReference type="CTD" id="9939987"/>
<evidence type="ECO:0000313" key="1">
    <source>
        <dbReference type="EMBL" id="EFO25883.1"/>
    </source>
</evidence>
<gene>
    <name evidence="1" type="ORF">LOAG_02599</name>
</gene>
<name>A0A1S0U8A9_LOALO</name>
<dbReference type="KEGG" id="loa:LOAG_02599"/>
<organism evidence="1">
    <name type="scientific">Loa loa</name>
    <name type="common">Eye worm</name>
    <name type="synonym">Filaria loa</name>
    <dbReference type="NCBI Taxonomy" id="7209"/>
    <lineage>
        <taxon>Eukaryota</taxon>
        <taxon>Metazoa</taxon>
        <taxon>Ecdysozoa</taxon>
        <taxon>Nematoda</taxon>
        <taxon>Chromadorea</taxon>
        <taxon>Rhabditida</taxon>
        <taxon>Spirurina</taxon>
        <taxon>Spiruromorpha</taxon>
        <taxon>Filarioidea</taxon>
        <taxon>Onchocercidae</taxon>
        <taxon>Loa</taxon>
    </lineage>
</organism>
<accession>A0A1S0U8A9</accession>
<dbReference type="RefSeq" id="XP_003138184.1">
    <property type="nucleotide sequence ID" value="XM_003138136.1"/>
</dbReference>
<sequence>MGVVMCSFEKFNLNWSDKSSSSCDVCDGHISGQRRKFIIHHTSGFYINEGFLNWDRTQTSDVNALFQKKNEMRLIWKAIDNGIALNYESVQRTAINDCKKLALVSQAIITHNTGSAGCDHCIPEPQFVIRWFFIHFLKYLLTMKIEHSGNSLSNEICQFYLPYVHELPTIDVPLNS</sequence>
<protein>
    <submittedName>
        <fullName evidence="1">Uncharacterized protein</fullName>
    </submittedName>
</protein>
<proteinExistence type="predicted"/>
<reference evidence="1" key="1">
    <citation type="submission" date="2012-04" db="EMBL/GenBank/DDBJ databases">
        <title>The Genome Sequence of Loa loa.</title>
        <authorList>
            <consortium name="The Broad Institute Genome Sequencing Platform"/>
            <consortium name="Broad Institute Genome Sequencing Center for Infectious Disease"/>
            <person name="Nutman T.B."/>
            <person name="Fink D.L."/>
            <person name="Russ C."/>
            <person name="Young S."/>
            <person name="Zeng Q."/>
            <person name="Gargeya S."/>
            <person name="Alvarado L."/>
            <person name="Berlin A."/>
            <person name="Chapman S.B."/>
            <person name="Chen Z."/>
            <person name="Freedman E."/>
            <person name="Gellesch M."/>
            <person name="Goldberg J."/>
            <person name="Griggs A."/>
            <person name="Gujja S."/>
            <person name="Heilman E.R."/>
            <person name="Heiman D."/>
            <person name="Howarth C."/>
            <person name="Mehta T."/>
            <person name="Neiman D."/>
            <person name="Pearson M."/>
            <person name="Roberts A."/>
            <person name="Saif S."/>
            <person name="Shea T."/>
            <person name="Shenoy N."/>
            <person name="Sisk P."/>
            <person name="Stolte C."/>
            <person name="Sykes S."/>
            <person name="White J."/>
            <person name="Yandava C."/>
            <person name="Haas B."/>
            <person name="Henn M.R."/>
            <person name="Nusbaum C."/>
            <person name="Birren B."/>
        </authorList>
    </citation>
    <scope>NUCLEOTIDE SEQUENCE [LARGE SCALE GENOMIC DNA]</scope>
</reference>